<dbReference type="InterPro" id="IPR001163">
    <property type="entry name" value="Sm_dom_euk/arc"/>
</dbReference>
<dbReference type="SUPFAM" id="SSF50182">
    <property type="entry name" value="Sm-like ribonucleoproteins"/>
    <property type="match status" value="1"/>
</dbReference>
<evidence type="ECO:0000259" key="12">
    <source>
        <dbReference type="PROSITE" id="PS52002"/>
    </source>
</evidence>
<comment type="subunit">
    <text evidence="11">Component of the heptameric LSM1-LSM7 complex that forms a seven-membered ring structure with a donut shape.</text>
</comment>
<comment type="similarity">
    <text evidence="1 11">Belongs to the snRNP Sm proteins family.</text>
</comment>
<dbReference type="GO" id="GO:0000932">
    <property type="term" value="C:P-body"/>
    <property type="evidence" value="ECO:0007669"/>
    <property type="project" value="UniProtKB-SubCell"/>
</dbReference>
<dbReference type="OrthoDB" id="10263346at2759"/>
<dbReference type="Proteomes" id="UP000319731">
    <property type="component" value="Unassembled WGS sequence"/>
</dbReference>
<evidence type="ECO:0000256" key="8">
    <source>
        <dbReference type="ARBA" id="ARBA00056858"/>
    </source>
</evidence>
<evidence type="ECO:0000256" key="2">
    <source>
        <dbReference type="ARBA" id="ARBA00022490"/>
    </source>
</evidence>
<dbReference type="GO" id="GO:1990904">
    <property type="term" value="C:ribonucleoprotein complex"/>
    <property type="evidence" value="ECO:0007669"/>
    <property type="project" value="UniProtKB-KW"/>
</dbReference>
<dbReference type="PROSITE" id="PS52002">
    <property type="entry name" value="SM"/>
    <property type="match status" value="1"/>
</dbReference>
<evidence type="ECO:0000256" key="3">
    <source>
        <dbReference type="ARBA" id="ARBA00022553"/>
    </source>
</evidence>
<comment type="function">
    <text evidence="11">Component of the cytoplasmic LSM1-LSM7 complex which is involved in mRNA degradation.</text>
</comment>
<keyword evidence="2 11" id="KW-0963">Cytoplasm</keyword>
<dbReference type="InterPro" id="IPR034104">
    <property type="entry name" value="Lsm1"/>
</dbReference>
<dbReference type="EMBL" id="QEAO01000049">
    <property type="protein sequence ID" value="TPX31187.1"/>
    <property type="molecule type" value="Genomic_DNA"/>
</dbReference>
<keyword evidence="14" id="KW-1185">Reference proteome</keyword>
<evidence type="ECO:0000256" key="10">
    <source>
        <dbReference type="ARBA" id="ARBA00067756"/>
    </source>
</evidence>
<dbReference type="GO" id="GO:0006397">
    <property type="term" value="P:mRNA processing"/>
    <property type="evidence" value="ECO:0007669"/>
    <property type="project" value="UniProtKB-UniRule"/>
</dbReference>
<evidence type="ECO:0000256" key="1">
    <source>
        <dbReference type="ARBA" id="ARBA00006850"/>
    </source>
</evidence>
<evidence type="ECO:0000256" key="5">
    <source>
        <dbReference type="ARBA" id="ARBA00022884"/>
    </source>
</evidence>
<organism evidence="13 14">
    <name type="scientific">Synchytrium microbalum</name>
    <dbReference type="NCBI Taxonomy" id="1806994"/>
    <lineage>
        <taxon>Eukaryota</taxon>
        <taxon>Fungi</taxon>
        <taxon>Fungi incertae sedis</taxon>
        <taxon>Chytridiomycota</taxon>
        <taxon>Chytridiomycota incertae sedis</taxon>
        <taxon>Chytridiomycetes</taxon>
        <taxon>Synchytriales</taxon>
        <taxon>Synchytriaceae</taxon>
        <taxon>Synchytrium</taxon>
    </lineage>
</organism>
<evidence type="ECO:0000256" key="6">
    <source>
        <dbReference type="ARBA" id="ARBA00023187"/>
    </source>
</evidence>
<keyword evidence="6" id="KW-0508">mRNA splicing</keyword>
<sequence length="136" mass="15331">MDNFLPGSASLVDCVDKKLFVMLRDGRKLYGILRAYDQFANLVLQDTVERAYTADAYGDEARGVYVIRGENVVLLGEVDLSREDATTAGLRHISFREVMENIKAETEANKKNEHTKQKMLHEAGFSTVDTDLHDAY</sequence>
<comment type="subunit">
    <text evidence="9">Interacts with SLBP; interaction with SLBP occurs when histone mRNA is being rapidly degraded during the S phase. LSm subunits form a heteromer with a donut shape.</text>
</comment>
<dbReference type="AlphaFoldDB" id="A0A507BP66"/>
<feature type="domain" description="Sm" evidence="12">
    <location>
        <begin position="6"/>
        <end position="81"/>
    </location>
</feature>
<dbReference type="InterPro" id="IPR010920">
    <property type="entry name" value="LSM_dom_sf"/>
</dbReference>
<protein>
    <recommendedName>
        <fullName evidence="10 11">U6 snRNA-associated Sm-like protein LSm1</fullName>
    </recommendedName>
</protein>
<accession>A0A507BP66</accession>
<keyword evidence="4 11" id="KW-0507">mRNA processing</keyword>
<dbReference type="GO" id="GO:1990726">
    <property type="term" value="C:Lsm1-7-Pat1 complex"/>
    <property type="evidence" value="ECO:0007669"/>
    <property type="project" value="TreeGrafter"/>
</dbReference>
<dbReference type="PANTHER" id="PTHR15588">
    <property type="entry name" value="LSM1"/>
    <property type="match status" value="1"/>
</dbReference>
<gene>
    <name evidence="11" type="primary">LSM1</name>
    <name evidence="13" type="ORF">SmJEL517_g05408</name>
</gene>
<dbReference type="InterPro" id="IPR044642">
    <property type="entry name" value="PTHR15588"/>
</dbReference>
<keyword evidence="3" id="KW-0597">Phosphoprotein</keyword>
<dbReference type="Pfam" id="PF01423">
    <property type="entry name" value="LSM"/>
    <property type="match status" value="1"/>
</dbReference>
<dbReference type="Gene3D" id="2.30.30.100">
    <property type="match status" value="1"/>
</dbReference>
<dbReference type="SMART" id="SM00651">
    <property type="entry name" value="Sm"/>
    <property type="match status" value="1"/>
</dbReference>
<keyword evidence="7 11" id="KW-0687">Ribonucleoprotein</keyword>
<keyword evidence="5 11" id="KW-0694">RNA-binding</keyword>
<dbReference type="STRING" id="1806994.A0A507BP66"/>
<comment type="caution">
    <text evidence="13">The sequence shown here is derived from an EMBL/GenBank/DDBJ whole genome shotgun (WGS) entry which is preliminary data.</text>
</comment>
<reference evidence="13 14" key="1">
    <citation type="journal article" date="2019" name="Sci. Rep.">
        <title>Comparative genomics of chytrid fungi reveal insights into the obligate biotrophic and pathogenic lifestyle of Synchytrium endobioticum.</title>
        <authorList>
            <person name="van de Vossenberg B.T.L.H."/>
            <person name="Warris S."/>
            <person name="Nguyen H.D.T."/>
            <person name="van Gent-Pelzer M.P.E."/>
            <person name="Joly D.L."/>
            <person name="van de Geest H.C."/>
            <person name="Bonants P.J.M."/>
            <person name="Smith D.S."/>
            <person name="Levesque C.A."/>
            <person name="van der Lee T.A.J."/>
        </authorList>
    </citation>
    <scope>NUCLEOTIDE SEQUENCE [LARGE SCALE GENOMIC DNA]</scope>
    <source>
        <strain evidence="13 14">JEL517</strain>
    </source>
</reference>
<evidence type="ECO:0000313" key="14">
    <source>
        <dbReference type="Proteomes" id="UP000319731"/>
    </source>
</evidence>
<proteinExistence type="inferred from homology"/>
<evidence type="ECO:0000256" key="4">
    <source>
        <dbReference type="ARBA" id="ARBA00022664"/>
    </source>
</evidence>
<dbReference type="FunFam" id="2.30.30.100:FF:000021">
    <property type="entry name" value="U6 snRNA-associated Sm-like protein LSm1"/>
    <property type="match status" value="1"/>
</dbReference>
<dbReference type="GO" id="GO:0008380">
    <property type="term" value="P:RNA splicing"/>
    <property type="evidence" value="ECO:0007669"/>
    <property type="project" value="UniProtKB-KW"/>
</dbReference>
<dbReference type="PANTHER" id="PTHR15588:SF8">
    <property type="entry name" value="U6 SNRNA-ASSOCIATED SM-LIKE PROTEIN LSM1"/>
    <property type="match status" value="1"/>
</dbReference>
<dbReference type="CDD" id="cd01728">
    <property type="entry name" value="LSm1"/>
    <property type="match status" value="1"/>
</dbReference>
<evidence type="ECO:0000256" key="11">
    <source>
        <dbReference type="RuleBase" id="RU365047"/>
    </source>
</evidence>
<evidence type="ECO:0000313" key="13">
    <source>
        <dbReference type="EMBL" id="TPX31187.1"/>
    </source>
</evidence>
<dbReference type="GO" id="GO:0000290">
    <property type="term" value="P:deadenylation-dependent decapping of nuclear-transcribed mRNA"/>
    <property type="evidence" value="ECO:0007669"/>
    <property type="project" value="TreeGrafter"/>
</dbReference>
<evidence type="ECO:0000256" key="9">
    <source>
        <dbReference type="ARBA" id="ARBA00062159"/>
    </source>
</evidence>
<evidence type="ECO:0000256" key="7">
    <source>
        <dbReference type="ARBA" id="ARBA00023274"/>
    </source>
</evidence>
<name>A0A507BP66_9FUNG</name>
<comment type="function">
    <text evidence="8">Plays a role in the degradation of histone mRNAs, the only eukaryotic mRNAs that are not polyadenylated. Probably also part of an LSm subunits-containing complex involved in the general process of mRNA degradation.</text>
</comment>
<dbReference type="GO" id="GO:0003729">
    <property type="term" value="F:mRNA binding"/>
    <property type="evidence" value="ECO:0007669"/>
    <property type="project" value="TreeGrafter"/>
</dbReference>
<dbReference type="InterPro" id="IPR047575">
    <property type="entry name" value="Sm"/>
</dbReference>
<comment type="subcellular location">
    <subcellularLocation>
        <location evidence="11">Cytoplasm</location>
    </subcellularLocation>
    <subcellularLocation>
        <location evidence="11">Cytoplasm</location>
        <location evidence="11">P-body</location>
    </subcellularLocation>
</comment>